<reference evidence="2 3" key="1">
    <citation type="submission" date="2016-10" db="EMBL/GenBank/DDBJ databases">
        <authorList>
            <person name="de Groot N.N."/>
        </authorList>
    </citation>
    <scope>NUCLEOTIDE SEQUENCE [LARGE SCALE GENOMIC DNA]</scope>
    <source>
        <strain evidence="2 3">DSM 21668</strain>
    </source>
</reference>
<name>A0A1G9LAI5_9BACT</name>
<sequence length="102" mass="11712">MKNLVVVVLLLAGIQTGAAAQSSRPSGYWVTESNPGQKTATTVRFYTEEHLLIYEEKVDKVRLNIERKRVVKRLNKALRLALNDWTMKKQQNEPHYVAALFK</sequence>
<feature type="chain" id="PRO_5011615305" evidence="1">
    <location>
        <begin position="21"/>
        <end position="102"/>
    </location>
</feature>
<gene>
    <name evidence="2" type="ORF">SAMN04488090_1339</name>
</gene>
<evidence type="ECO:0000256" key="1">
    <source>
        <dbReference type="SAM" id="SignalP"/>
    </source>
</evidence>
<keyword evidence="3" id="KW-1185">Reference proteome</keyword>
<evidence type="ECO:0000313" key="3">
    <source>
        <dbReference type="Proteomes" id="UP000198901"/>
    </source>
</evidence>
<dbReference type="AlphaFoldDB" id="A0A1G9LAI5"/>
<dbReference type="OrthoDB" id="963863at2"/>
<dbReference type="RefSeq" id="WP_143011042.1">
    <property type="nucleotide sequence ID" value="NZ_FNGS01000002.1"/>
</dbReference>
<dbReference type="EMBL" id="FNGS01000002">
    <property type="protein sequence ID" value="SDL58980.1"/>
    <property type="molecule type" value="Genomic_DNA"/>
</dbReference>
<feature type="signal peptide" evidence="1">
    <location>
        <begin position="1"/>
        <end position="20"/>
    </location>
</feature>
<organism evidence="2 3">
    <name type="scientific">Siphonobacter aquaeclarae</name>
    <dbReference type="NCBI Taxonomy" id="563176"/>
    <lineage>
        <taxon>Bacteria</taxon>
        <taxon>Pseudomonadati</taxon>
        <taxon>Bacteroidota</taxon>
        <taxon>Cytophagia</taxon>
        <taxon>Cytophagales</taxon>
        <taxon>Cytophagaceae</taxon>
        <taxon>Siphonobacter</taxon>
    </lineage>
</organism>
<dbReference type="Proteomes" id="UP000198901">
    <property type="component" value="Unassembled WGS sequence"/>
</dbReference>
<proteinExistence type="predicted"/>
<dbReference type="STRING" id="563176.SAMN04488090_1339"/>
<evidence type="ECO:0000313" key="2">
    <source>
        <dbReference type="EMBL" id="SDL58980.1"/>
    </source>
</evidence>
<protein>
    <submittedName>
        <fullName evidence="2">Uncharacterized protein</fullName>
    </submittedName>
</protein>
<accession>A0A1G9LAI5</accession>
<keyword evidence="1" id="KW-0732">Signal</keyword>